<dbReference type="Proteomes" id="UP000184330">
    <property type="component" value="Unassembled WGS sequence"/>
</dbReference>
<dbReference type="Pfam" id="PF02786">
    <property type="entry name" value="CPSase_L_D2"/>
    <property type="match status" value="1"/>
</dbReference>
<dbReference type="PROSITE" id="PS50979">
    <property type="entry name" value="BC"/>
    <property type="match status" value="1"/>
</dbReference>
<feature type="domain" description="Biotin carboxylation" evidence="5">
    <location>
        <begin position="1"/>
        <end position="184"/>
    </location>
</feature>
<keyword evidence="1" id="KW-0436">Ligase</keyword>
<dbReference type="PANTHER" id="PTHR18866">
    <property type="entry name" value="CARBOXYLASE:PYRUVATE/ACETYL-COA/PROPIONYL-COA CARBOXYLASE"/>
    <property type="match status" value="1"/>
</dbReference>
<reference evidence="6 7" key="1">
    <citation type="submission" date="2016-03" db="EMBL/GenBank/DDBJ databases">
        <authorList>
            <person name="Ploux O."/>
        </authorList>
    </citation>
    <scope>NUCLEOTIDE SEQUENCE [LARGE SCALE GENOMIC DNA]</scope>
    <source>
        <strain evidence="6 7">UAMH 11012</strain>
    </source>
</reference>
<dbReference type="GO" id="GO:0005524">
    <property type="term" value="F:ATP binding"/>
    <property type="evidence" value="ECO:0007669"/>
    <property type="project" value="UniProtKB-KW"/>
</dbReference>
<accession>A0A1L7XVI3</accession>
<keyword evidence="7" id="KW-1185">Reference proteome</keyword>
<gene>
    <name evidence="6" type="ORF">PAC_18944</name>
</gene>
<dbReference type="AlphaFoldDB" id="A0A1L7XVI3"/>
<dbReference type="GO" id="GO:0016874">
    <property type="term" value="F:ligase activity"/>
    <property type="evidence" value="ECO:0007669"/>
    <property type="project" value="UniProtKB-KW"/>
</dbReference>
<evidence type="ECO:0000313" key="6">
    <source>
        <dbReference type="EMBL" id="CZR69043.1"/>
    </source>
</evidence>
<dbReference type="Gene3D" id="3.30.470.20">
    <property type="entry name" value="ATP-grasp fold, B domain"/>
    <property type="match status" value="1"/>
</dbReference>
<dbReference type="InterPro" id="IPR011764">
    <property type="entry name" value="Biotin_carboxylation_dom"/>
</dbReference>
<dbReference type="SMART" id="SM00878">
    <property type="entry name" value="Biotin_carb_C"/>
    <property type="match status" value="1"/>
</dbReference>
<dbReference type="SUPFAM" id="SSF51246">
    <property type="entry name" value="Rudiment single hybrid motif"/>
    <property type="match status" value="1"/>
</dbReference>
<name>A0A1L7XVI3_9HELO</name>
<dbReference type="SUPFAM" id="SSF56059">
    <property type="entry name" value="Glutathione synthetase ATP-binding domain-like"/>
    <property type="match status" value="1"/>
</dbReference>
<evidence type="ECO:0000256" key="4">
    <source>
        <dbReference type="ARBA" id="ARBA00023267"/>
    </source>
</evidence>
<sequence length="374" mass="41337">MRSLHFLEVNTRIQVKHCISEEITRADIVALQIYVAAGGRLGDGSALSAITLRGHAIECRLCAESPENDFLLALGMIRQWKPALEILPAHQTRNVRFESGFRAGTTISKFFDSMIAKIVVRAPSRVAAVERMLFILKNTVCIGPLSITQQASFPKTFGTLLQNRFVEIVSKIQQSLSILPALFIRQIAENESAASSHPFRSLRNFRNQTADRSNTSSVIIRMSSSETAVIVTWAYKRGVRDPRVCHAAVRSMPDPSPIGFSGRKQETAETKIGAEIARDYSTTVSSTLASANPEFHQLRLLKYTLQRISPPFDVVSQASGCLVCDMTVEIDDKRKLDVYFVTDSALSPSRVDVVELMAVSRLSRRFSSTAALSA</sequence>
<dbReference type="OrthoDB" id="196847at2759"/>
<dbReference type="EMBL" id="FJOG01000064">
    <property type="protein sequence ID" value="CZR69043.1"/>
    <property type="molecule type" value="Genomic_DNA"/>
</dbReference>
<dbReference type="Pfam" id="PF02785">
    <property type="entry name" value="Biotin_carb_C"/>
    <property type="match status" value="1"/>
</dbReference>
<evidence type="ECO:0000259" key="5">
    <source>
        <dbReference type="PROSITE" id="PS50979"/>
    </source>
</evidence>
<proteinExistence type="predicted"/>
<evidence type="ECO:0000313" key="7">
    <source>
        <dbReference type="Proteomes" id="UP000184330"/>
    </source>
</evidence>
<evidence type="ECO:0000256" key="1">
    <source>
        <dbReference type="ARBA" id="ARBA00022598"/>
    </source>
</evidence>
<protein>
    <recommendedName>
        <fullName evidence="5">Biotin carboxylation domain-containing protein</fullName>
    </recommendedName>
</protein>
<dbReference type="STRING" id="576137.A0A1L7XVI3"/>
<dbReference type="InterPro" id="IPR005479">
    <property type="entry name" value="CPAse_ATP-bd"/>
</dbReference>
<evidence type="ECO:0000256" key="3">
    <source>
        <dbReference type="ARBA" id="ARBA00022840"/>
    </source>
</evidence>
<keyword evidence="4" id="KW-0092">Biotin</keyword>
<dbReference type="InterPro" id="IPR005482">
    <property type="entry name" value="Biotin_COase_C"/>
</dbReference>
<keyword evidence="2" id="KW-0547">Nucleotide-binding</keyword>
<dbReference type="InterPro" id="IPR050856">
    <property type="entry name" value="Biotin_carboxylase_complex"/>
</dbReference>
<dbReference type="InterPro" id="IPR011054">
    <property type="entry name" value="Rudment_hybrid_motif"/>
</dbReference>
<evidence type="ECO:0000256" key="2">
    <source>
        <dbReference type="ARBA" id="ARBA00022741"/>
    </source>
</evidence>
<organism evidence="6 7">
    <name type="scientific">Phialocephala subalpina</name>
    <dbReference type="NCBI Taxonomy" id="576137"/>
    <lineage>
        <taxon>Eukaryota</taxon>
        <taxon>Fungi</taxon>
        <taxon>Dikarya</taxon>
        <taxon>Ascomycota</taxon>
        <taxon>Pezizomycotina</taxon>
        <taxon>Leotiomycetes</taxon>
        <taxon>Helotiales</taxon>
        <taxon>Mollisiaceae</taxon>
        <taxon>Phialocephala</taxon>
        <taxon>Phialocephala fortinii species complex</taxon>
    </lineage>
</organism>
<dbReference type="PANTHER" id="PTHR18866:SF127">
    <property type="match status" value="1"/>
</dbReference>
<keyword evidence="3" id="KW-0067">ATP-binding</keyword>